<reference evidence="1" key="1">
    <citation type="submission" date="2019-08" db="EMBL/GenBank/DDBJ databases">
        <authorList>
            <person name="Kucharzyk K."/>
            <person name="Murdoch R.W."/>
            <person name="Higgins S."/>
            <person name="Loffler F."/>
        </authorList>
    </citation>
    <scope>NUCLEOTIDE SEQUENCE</scope>
</reference>
<gene>
    <name evidence="1" type="ORF">SDC9_138403</name>
</gene>
<dbReference type="InterPro" id="IPR029033">
    <property type="entry name" value="His_PPase_superfam"/>
</dbReference>
<proteinExistence type="predicted"/>
<dbReference type="EMBL" id="VSSQ01038363">
    <property type="protein sequence ID" value="MPM91275.1"/>
    <property type="molecule type" value="Genomic_DNA"/>
</dbReference>
<name>A0A645DPU2_9ZZZZ</name>
<dbReference type="AlphaFoldDB" id="A0A645DPU2"/>
<comment type="caution">
    <text evidence="1">The sequence shown here is derived from an EMBL/GenBank/DDBJ whole genome shotgun (WGS) entry which is preliminary data.</text>
</comment>
<evidence type="ECO:0008006" key="2">
    <source>
        <dbReference type="Google" id="ProtNLM"/>
    </source>
</evidence>
<dbReference type="Gene3D" id="3.40.50.1240">
    <property type="entry name" value="Phosphoglycerate mutase-like"/>
    <property type="match status" value="1"/>
</dbReference>
<sequence length="258" mass="29735">MAANNEKLKELNPRIKFIREASDRNRYLNNRYTQTKKDSVNAIRDNFLAERLNLNGFKSKLFNDSVYAARIVDNPLSFMKSIHLIATDIPCVDSLDFTLFDIFTDDELFTLWQGNNMSLYYTCGPSNANGKVVRDSSKLLLKDILDCAEKAVNGGDISADLRFGHDTYIIPLLTLMDIKGMNITTDNPEKIYQFWSDFKISPMGVNLQIIFYRSSNDSEILVKLLHCEKEVEIPIKSDIAPYYKWEDFKAYYKAKLSE</sequence>
<accession>A0A645DPU2</accession>
<evidence type="ECO:0000313" key="1">
    <source>
        <dbReference type="EMBL" id="MPM91275.1"/>
    </source>
</evidence>
<dbReference type="SUPFAM" id="SSF53254">
    <property type="entry name" value="Phosphoglycerate mutase-like"/>
    <property type="match status" value="1"/>
</dbReference>
<organism evidence="1">
    <name type="scientific">bioreactor metagenome</name>
    <dbReference type="NCBI Taxonomy" id="1076179"/>
    <lineage>
        <taxon>unclassified sequences</taxon>
        <taxon>metagenomes</taxon>
        <taxon>ecological metagenomes</taxon>
    </lineage>
</organism>
<protein>
    <recommendedName>
        <fullName evidence="2">Histidine phosphatase superfamily (Branch 2)</fullName>
    </recommendedName>
</protein>